<dbReference type="Pfam" id="PF00392">
    <property type="entry name" value="GntR"/>
    <property type="match status" value="1"/>
</dbReference>
<evidence type="ECO:0000256" key="2">
    <source>
        <dbReference type="ARBA" id="ARBA00023125"/>
    </source>
</evidence>
<dbReference type="InterPro" id="IPR000524">
    <property type="entry name" value="Tscrpt_reg_HTH_GntR"/>
</dbReference>
<proteinExistence type="predicted"/>
<reference evidence="5" key="1">
    <citation type="submission" date="2023-09" db="EMBL/GenBank/DDBJ databases">
        <title>Demequina sp. a novel bacteria isolated from Capsicum annuum.</title>
        <authorList>
            <person name="Humaira Z."/>
            <person name="Lee J."/>
            <person name="Cho D."/>
        </authorList>
    </citation>
    <scope>NUCLEOTIDE SEQUENCE</scope>
    <source>
        <strain evidence="5">PMTSA13</strain>
    </source>
</reference>
<dbReference type="SMART" id="SM00895">
    <property type="entry name" value="FCD"/>
    <property type="match status" value="1"/>
</dbReference>
<keyword evidence="2" id="KW-0238">DNA-binding</keyword>
<evidence type="ECO:0000256" key="3">
    <source>
        <dbReference type="ARBA" id="ARBA00023163"/>
    </source>
</evidence>
<dbReference type="GO" id="GO:0003700">
    <property type="term" value="F:DNA-binding transcription factor activity"/>
    <property type="evidence" value="ECO:0007669"/>
    <property type="project" value="InterPro"/>
</dbReference>
<dbReference type="InterPro" id="IPR008920">
    <property type="entry name" value="TF_FadR/GntR_C"/>
</dbReference>
<dbReference type="InterPro" id="IPR011711">
    <property type="entry name" value="GntR_C"/>
</dbReference>
<evidence type="ECO:0000313" key="5">
    <source>
        <dbReference type="EMBL" id="WNM27877.1"/>
    </source>
</evidence>
<evidence type="ECO:0000256" key="1">
    <source>
        <dbReference type="ARBA" id="ARBA00023015"/>
    </source>
</evidence>
<keyword evidence="3" id="KW-0804">Transcription</keyword>
<dbReference type="SUPFAM" id="SSF48008">
    <property type="entry name" value="GntR ligand-binding domain-like"/>
    <property type="match status" value="1"/>
</dbReference>
<keyword evidence="1" id="KW-0805">Transcription regulation</keyword>
<organism evidence="5">
    <name type="scientific">Demequina capsici</name>
    <dbReference type="NCBI Taxonomy" id="3075620"/>
    <lineage>
        <taxon>Bacteria</taxon>
        <taxon>Bacillati</taxon>
        <taxon>Actinomycetota</taxon>
        <taxon>Actinomycetes</taxon>
        <taxon>Micrococcales</taxon>
        <taxon>Demequinaceae</taxon>
        <taxon>Demequina</taxon>
    </lineage>
</organism>
<protein>
    <submittedName>
        <fullName evidence="5">GntR family transcriptional regulator</fullName>
    </submittedName>
</protein>
<gene>
    <name evidence="5" type="ORF">RN607_02400</name>
</gene>
<dbReference type="EMBL" id="CP134880">
    <property type="protein sequence ID" value="WNM27877.1"/>
    <property type="molecule type" value="Genomic_DNA"/>
</dbReference>
<dbReference type="Proteomes" id="UP001303408">
    <property type="component" value="Chromosome"/>
</dbReference>
<feature type="domain" description="HTH gntR-type" evidence="4">
    <location>
        <begin position="1"/>
        <end position="68"/>
    </location>
</feature>
<dbReference type="AlphaFoldDB" id="A0AA96FEH8"/>
<dbReference type="SUPFAM" id="SSF46785">
    <property type="entry name" value="Winged helix' DNA-binding domain"/>
    <property type="match status" value="1"/>
</dbReference>
<dbReference type="InterPro" id="IPR036388">
    <property type="entry name" value="WH-like_DNA-bd_sf"/>
</dbReference>
<dbReference type="CDD" id="cd07377">
    <property type="entry name" value="WHTH_GntR"/>
    <property type="match status" value="1"/>
</dbReference>
<name>A0AA96FEH8_9MICO</name>
<dbReference type="Gene3D" id="1.20.120.530">
    <property type="entry name" value="GntR ligand-binding domain-like"/>
    <property type="match status" value="1"/>
</dbReference>
<dbReference type="KEGG" id="dcp:RN607_02400"/>
<dbReference type="PANTHER" id="PTHR43537">
    <property type="entry name" value="TRANSCRIPTIONAL REGULATOR, GNTR FAMILY"/>
    <property type="match status" value="1"/>
</dbReference>
<dbReference type="RefSeq" id="WP_313544081.1">
    <property type="nucleotide sequence ID" value="NZ_CP134880.1"/>
</dbReference>
<dbReference type="PROSITE" id="PS50949">
    <property type="entry name" value="HTH_GNTR"/>
    <property type="match status" value="1"/>
</dbReference>
<sequence length="208" mass="22775">MAAEGKVYEQLKAAILRGDYVPRQRLVEAELCEDLGASRFQVRRALLTLEADGIVEHLPNKGARIREIGVDEAVEITEVRMVVEGLVAARAAERVDDAQAEALLEIGRRMRAAVAEGDVATYSEMNGVLHQTLREIAHHEKANGIIARLHGQMVRHQYALSRVPGRPSVSVVQHEDIIKAVVARDPSAAEAAMRLHISSVIDALRANS</sequence>
<dbReference type="SMART" id="SM00345">
    <property type="entry name" value="HTH_GNTR"/>
    <property type="match status" value="1"/>
</dbReference>
<evidence type="ECO:0000259" key="4">
    <source>
        <dbReference type="PROSITE" id="PS50949"/>
    </source>
</evidence>
<dbReference type="Pfam" id="PF07729">
    <property type="entry name" value="FCD"/>
    <property type="match status" value="1"/>
</dbReference>
<dbReference type="PANTHER" id="PTHR43537:SF24">
    <property type="entry name" value="GLUCONATE OPERON TRANSCRIPTIONAL REPRESSOR"/>
    <property type="match status" value="1"/>
</dbReference>
<dbReference type="GO" id="GO:0003677">
    <property type="term" value="F:DNA binding"/>
    <property type="evidence" value="ECO:0007669"/>
    <property type="project" value="UniProtKB-KW"/>
</dbReference>
<accession>A0AA96FEH8</accession>
<dbReference type="InterPro" id="IPR036390">
    <property type="entry name" value="WH_DNA-bd_sf"/>
</dbReference>
<dbReference type="Gene3D" id="1.10.10.10">
    <property type="entry name" value="Winged helix-like DNA-binding domain superfamily/Winged helix DNA-binding domain"/>
    <property type="match status" value="1"/>
</dbReference>